<comment type="caution">
    <text evidence="3">The sequence shown here is derived from an EMBL/GenBank/DDBJ whole genome shotgun (WGS) entry which is preliminary data.</text>
</comment>
<feature type="region of interest" description="Disordered" evidence="1">
    <location>
        <begin position="316"/>
        <end position="379"/>
    </location>
</feature>
<evidence type="ECO:0000256" key="1">
    <source>
        <dbReference type="SAM" id="MobiDB-lite"/>
    </source>
</evidence>
<feature type="signal peptide" evidence="2">
    <location>
        <begin position="1"/>
        <end position="19"/>
    </location>
</feature>
<gene>
    <name evidence="3" type="ORF">C6P40_001489</name>
</gene>
<sequence>MVKLCYIFPFLYLTPISQCFPTQTQLKINDKNPVLREHNIVDLHEVKFIHPQIIRRSVSYKDAKNNKSGAKQRSTENNEDNESEESNEEGDEIINSYGFRNFQKKFGLGDKKFEIPVKEAVPDWEDQYYYDDGRPVVYEVDTEELKEIMDNYIDIGKEKWAAFLATSDCNKFQKFIKKLTNILHKNEGEETSNMINSPDVNKNVNNEEDTNDDNDDDITDELTWGETKKISETYPMINQVKLKKQKGLKKSYEQQLRQELNRQPHFSIMPQEELEEFQQLFSDVVSYWEKEDAKTILEAAHGLTYKDFEFDEEETEKGETNFNFNDSDSKKKTSVKPDKSENLIKSSTSIRSKSTKTAKANSKVIESNQNGYSEYEDDEYSDDRETNVYGGDHYLDNLELLNKMDPKFFKTKEQKEWLKENALRRAHIIQNLLNGEFEDEDTLMAQDLVRYRENNIFLDEDDNEFASDGFKLQSTNMAMYVFFLVEAILFYIF</sequence>
<feature type="compositionally biased region" description="Low complexity" evidence="1">
    <location>
        <begin position="344"/>
        <end position="363"/>
    </location>
</feature>
<feature type="region of interest" description="Disordered" evidence="1">
    <location>
        <begin position="190"/>
        <end position="220"/>
    </location>
</feature>
<evidence type="ECO:0000256" key="2">
    <source>
        <dbReference type="SAM" id="SignalP"/>
    </source>
</evidence>
<dbReference type="OrthoDB" id="3996548at2759"/>
<accession>A0A9P6WQW6</accession>
<dbReference type="AlphaFoldDB" id="A0A9P6WQW6"/>
<evidence type="ECO:0000313" key="4">
    <source>
        <dbReference type="Proteomes" id="UP000697127"/>
    </source>
</evidence>
<feature type="region of interest" description="Disordered" evidence="1">
    <location>
        <begin position="64"/>
        <end position="89"/>
    </location>
</feature>
<feature type="compositionally biased region" description="Acidic residues" evidence="1">
    <location>
        <begin position="206"/>
        <end position="220"/>
    </location>
</feature>
<feature type="compositionally biased region" description="Acidic residues" evidence="1">
    <location>
        <begin position="77"/>
        <end position="89"/>
    </location>
</feature>
<dbReference type="EMBL" id="PUHW01000019">
    <property type="protein sequence ID" value="KAG0690757.1"/>
    <property type="molecule type" value="Genomic_DNA"/>
</dbReference>
<protein>
    <submittedName>
        <fullName evidence="3">Uncharacterized protein</fullName>
    </submittedName>
</protein>
<keyword evidence="4" id="KW-1185">Reference proteome</keyword>
<proteinExistence type="predicted"/>
<reference evidence="3" key="1">
    <citation type="submission" date="2020-11" db="EMBL/GenBank/DDBJ databases">
        <title>Kefir isolates.</title>
        <authorList>
            <person name="Marcisauskas S."/>
            <person name="Kim Y."/>
            <person name="Blasche S."/>
        </authorList>
    </citation>
    <scope>NUCLEOTIDE SEQUENCE</scope>
    <source>
        <strain evidence="3">Olga-1</strain>
    </source>
</reference>
<feature type="compositionally biased region" description="Basic and acidic residues" evidence="1">
    <location>
        <begin position="327"/>
        <end position="342"/>
    </location>
</feature>
<dbReference type="Proteomes" id="UP000697127">
    <property type="component" value="Unassembled WGS sequence"/>
</dbReference>
<organism evidence="3 4">
    <name type="scientific">Pichia californica</name>
    <dbReference type="NCBI Taxonomy" id="460514"/>
    <lineage>
        <taxon>Eukaryota</taxon>
        <taxon>Fungi</taxon>
        <taxon>Dikarya</taxon>
        <taxon>Ascomycota</taxon>
        <taxon>Saccharomycotina</taxon>
        <taxon>Pichiomycetes</taxon>
        <taxon>Pichiales</taxon>
        <taxon>Pichiaceae</taxon>
        <taxon>Pichia</taxon>
    </lineage>
</organism>
<evidence type="ECO:0000313" key="3">
    <source>
        <dbReference type="EMBL" id="KAG0690757.1"/>
    </source>
</evidence>
<keyword evidence="2" id="KW-0732">Signal</keyword>
<feature type="chain" id="PRO_5040381960" evidence="2">
    <location>
        <begin position="20"/>
        <end position="493"/>
    </location>
</feature>
<name>A0A9P6WQW6_9ASCO</name>